<name>A0A0A9AV95_ARUDO</name>
<accession>A0A0A9AV95</accession>
<reference evidence="1" key="2">
    <citation type="journal article" date="2015" name="Data Brief">
        <title>Shoot transcriptome of the giant reed, Arundo donax.</title>
        <authorList>
            <person name="Barrero R.A."/>
            <person name="Guerrero F.D."/>
            <person name="Moolhuijzen P."/>
            <person name="Goolsby J.A."/>
            <person name="Tidwell J."/>
            <person name="Bellgard S.E."/>
            <person name="Bellgard M.I."/>
        </authorList>
    </citation>
    <scope>NUCLEOTIDE SEQUENCE</scope>
    <source>
        <tissue evidence="1">Shoot tissue taken approximately 20 cm above the soil surface</tissue>
    </source>
</reference>
<evidence type="ECO:0000313" key="1">
    <source>
        <dbReference type="EMBL" id="JAD52845.1"/>
    </source>
</evidence>
<proteinExistence type="predicted"/>
<dbReference type="EMBL" id="GBRH01245050">
    <property type="protein sequence ID" value="JAD52845.1"/>
    <property type="molecule type" value="Transcribed_RNA"/>
</dbReference>
<reference evidence="1" key="1">
    <citation type="submission" date="2014-09" db="EMBL/GenBank/DDBJ databases">
        <authorList>
            <person name="Magalhaes I.L.F."/>
            <person name="Oliveira U."/>
            <person name="Santos F.R."/>
            <person name="Vidigal T.H.D.A."/>
            <person name="Brescovit A.D."/>
            <person name="Santos A.J."/>
        </authorList>
    </citation>
    <scope>NUCLEOTIDE SEQUENCE</scope>
    <source>
        <tissue evidence="1">Shoot tissue taken approximately 20 cm above the soil surface</tissue>
    </source>
</reference>
<protein>
    <submittedName>
        <fullName evidence="1">Uncharacterized protein</fullName>
    </submittedName>
</protein>
<dbReference type="AlphaFoldDB" id="A0A0A9AV95"/>
<sequence>MFSYTISVSKYLTLLTFGYDIRSFVLFKKFCANMKKNISHALNYL</sequence>
<organism evidence="1">
    <name type="scientific">Arundo donax</name>
    <name type="common">Giant reed</name>
    <name type="synonym">Donax arundinaceus</name>
    <dbReference type="NCBI Taxonomy" id="35708"/>
    <lineage>
        <taxon>Eukaryota</taxon>
        <taxon>Viridiplantae</taxon>
        <taxon>Streptophyta</taxon>
        <taxon>Embryophyta</taxon>
        <taxon>Tracheophyta</taxon>
        <taxon>Spermatophyta</taxon>
        <taxon>Magnoliopsida</taxon>
        <taxon>Liliopsida</taxon>
        <taxon>Poales</taxon>
        <taxon>Poaceae</taxon>
        <taxon>PACMAD clade</taxon>
        <taxon>Arundinoideae</taxon>
        <taxon>Arundineae</taxon>
        <taxon>Arundo</taxon>
    </lineage>
</organism>